<sequence>MRIAICDDEKRIYSILAEKVGKIFPGAEILTYASGEELLGADILPDILLLDIKMPGMSGMDVARTLRDKDWRKILIFITGEEDQVFNSFDFHAFHFLVKPVADEKLKEVLENAVKALERSGAESGKHDKYIEIQSGTSHIRVNLSQLLYAEVYDRKTILHMKNESIEYYGQLSVLESLVGKDFYRIHRSYLVNLKYVERYDRTSVTLKSGDNIPISRREYEGFLKAYLEYSRRRIDS</sequence>
<dbReference type="SUPFAM" id="SSF52172">
    <property type="entry name" value="CheY-like"/>
    <property type="match status" value="1"/>
</dbReference>
<keyword evidence="1" id="KW-0597">Phosphoprotein</keyword>
<dbReference type="RefSeq" id="WP_031589847.1">
    <property type="nucleotide sequence ID" value="NZ_JNKN01000053.1"/>
</dbReference>
<dbReference type="Gene3D" id="3.40.50.2300">
    <property type="match status" value="1"/>
</dbReference>
<protein>
    <recommendedName>
        <fullName evidence="6">Stage 0 sporulation protein A homolog</fullName>
    </recommendedName>
</protein>
<name>A0A0R2H3H8_9FIRM</name>
<dbReference type="AlphaFoldDB" id="A0A0R2H3H8"/>
<dbReference type="InterPro" id="IPR046947">
    <property type="entry name" value="LytR-like"/>
</dbReference>
<dbReference type="Proteomes" id="UP000051841">
    <property type="component" value="Unassembled WGS sequence"/>
</dbReference>
<reference evidence="4 5" key="1">
    <citation type="journal article" date="2015" name="Genome Announc.">
        <title>Expanding the biotechnology potential of lactobacilli through comparative genomics of 213 strains and associated genera.</title>
        <authorList>
            <person name="Sun Z."/>
            <person name="Harris H.M."/>
            <person name="McCann A."/>
            <person name="Guo C."/>
            <person name="Argimon S."/>
            <person name="Zhang W."/>
            <person name="Yang X."/>
            <person name="Jeffery I.B."/>
            <person name="Cooney J.C."/>
            <person name="Kagawa T.F."/>
            <person name="Liu W."/>
            <person name="Song Y."/>
            <person name="Salvetti E."/>
            <person name="Wrobel A."/>
            <person name="Rasinkangas P."/>
            <person name="Parkhill J."/>
            <person name="Rea M.C."/>
            <person name="O'Sullivan O."/>
            <person name="Ritari J."/>
            <person name="Douillard F.P."/>
            <person name="Paul Ross R."/>
            <person name="Yang R."/>
            <person name="Briner A.E."/>
            <person name="Felis G.E."/>
            <person name="de Vos W.M."/>
            <person name="Barrangou R."/>
            <person name="Klaenhammer T.R."/>
            <person name="Caufield P.W."/>
            <person name="Cui Y."/>
            <person name="Zhang H."/>
            <person name="O'Toole P.W."/>
        </authorList>
    </citation>
    <scope>NUCLEOTIDE SEQUENCE [LARGE SCALE GENOMIC DNA]</scope>
    <source>
        <strain evidence="4 5">DSM 20405</strain>
    </source>
</reference>
<evidence type="ECO:0000313" key="4">
    <source>
        <dbReference type="EMBL" id="KRN47327.1"/>
    </source>
</evidence>
<evidence type="ECO:0000259" key="2">
    <source>
        <dbReference type="PROSITE" id="PS50110"/>
    </source>
</evidence>
<organism evidence="4 5">
    <name type="scientific">Kandleria vitulina DSM 20405</name>
    <dbReference type="NCBI Taxonomy" id="1410657"/>
    <lineage>
        <taxon>Bacteria</taxon>
        <taxon>Bacillati</taxon>
        <taxon>Bacillota</taxon>
        <taxon>Erysipelotrichia</taxon>
        <taxon>Erysipelotrichales</taxon>
        <taxon>Coprobacillaceae</taxon>
        <taxon>Kandleria</taxon>
    </lineage>
</organism>
<dbReference type="PANTHER" id="PTHR37299">
    <property type="entry name" value="TRANSCRIPTIONAL REGULATOR-RELATED"/>
    <property type="match status" value="1"/>
</dbReference>
<evidence type="ECO:0000313" key="5">
    <source>
        <dbReference type="Proteomes" id="UP000051841"/>
    </source>
</evidence>
<dbReference type="InterPro" id="IPR011006">
    <property type="entry name" value="CheY-like_superfamily"/>
</dbReference>
<dbReference type="SMART" id="SM00850">
    <property type="entry name" value="LytTR"/>
    <property type="match status" value="1"/>
</dbReference>
<dbReference type="GO" id="GO:0003677">
    <property type="term" value="F:DNA binding"/>
    <property type="evidence" value="ECO:0007669"/>
    <property type="project" value="InterPro"/>
</dbReference>
<feature type="domain" description="Response regulatory" evidence="2">
    <location>
        <begin position="2"/>
        <end position="114"/>
    </location>
</feature>
<evidence type="ECO:0000259" key="3">
    <source>
        <dbReference type="PROSITE" id="PS50930"/>
    </source>
</evidence>
<evidence type="ECO:0000256" key="1">
    <source>
        <dbReference type="PROSITE-ProRule" id="PRU00169"/>
    </source>
</evidence>
<dbReference type="PROSITE" id="PS50930">
    <property type="entry name" value="HTH_LYTTR"/>
    <property type="match status" value="1"/>
</dbReference>
<evidence type="ECO:0008006" key="6">
    <source>
        <dbReference type="Google" id="ProtNLM"/>
    </source>
</evidence>
<feature type="domain" description="HTH LytTR-type" evidence="3">
    <location>
        <begin position="131"/>
        <end position="229"/>
    </location>
</feature>
<proteinExistence type="predicted"/>
<dbReference type="PANTHER" id="PTHR37299:SF1">
    <property type="entry name" value="STAGE 0 SPORULATION PROTEIN A HOMOLOG"/>
    <property type="match status" value="1"/>
</dbReference>
<dbReference type="PROSITE" id="PS50110">
    <property type="entry name" value="RESPONSE_REGULATORY"/>
    <property type="match status" value="1"/>
</dbReference>
<dbReference type="Pfam" id="PF04397">
    <property type="entry name" value="LytTR"/>
    <property type="match status" value="1"/>
</dbReference>
<comment type="caution">
    <text evidence="4">The sequence shown here is derived from an EMBL/GenBank/DDBJ whole genome shotgun (WGS) entry which is preliminary data.</text>
</comment>
<dbReference type="EMBL" id="JQBL01000052">
    <property type="protein sequence ID" value="KRN47327.1"/>
    <property type="molecule type" value="Genomic_DNA"/>
</dbReference>
<dbReference type="SMART" id="SM00448">
    <property type="entry name" value="REC"/>
    <property type="match status" value="1"/>
</dbReference>
<dbReference type="GO" id="GO:0000156">
    <property type="term" value="F:phosphorelay response regulator activity"/>
    <property type="evidence" value="ECO:0007669"/>
    <property type="project" value="InterPro"/>
</dbReference>
<gene>
    <name evidence="4" type="ORF">IV49_GL001710</name>
</gene>
<dbReference type="Pfam" id="PF00072">
    <property type="entry name" value="Response_reg"/>
    <property type="match status" value="1"/>
</dbReference>
<dbReference type="PATRIC" id="fig|1410657.5.peg.1762"/>
<dbReference type="InterPro" id="IPR007492">
    <property type="entry name" value="LytTR_DNA-bd_dom"/>
</dbReference>
<feature type="modified residue" description="4-aspartylphosphate" evidence="1">
    <location>
        <position position="51"/>
    </location>
</feature>
<dbReference type="Gene3D" id="2.40.50.1020">
    <property type="entry name" value="LytTr DNA-binding domain"/>
    <property type="match status" value="1"/>
</dbReference>
<dbReference type="InterPro" id="IPR001789">
    <property type="entry name" value="Sig_transdc_resp-reg_receiver"/>
</dbReference>
<accession>A0A0R2H3H8</accession>
<keyword evidence="5" id="KW-1185">Reference proteome</keyword>